<dbReference type="EMBL" id="CP060636">
    <property type="protein sequence ID" value="QNM11628.1"/>
    <property type="molecule type" value="Genomic_DNA"/>
</dbReference>
<dbReference type="Gene3D" id="3.90.1010.20">
    <property type="match status" value="1"/>
</dbReference>
<protein>
    <submittedName>
        <fullName evidence="2">FMN-binding protein</fullName>
    </submittedName>
</protein>
<evidence type="ECO:0000313" key="3">
    <source>
        <dbReference type="Proteomes" id="UP000515856"/>
    </source>
</evidence>
<name>A0A7G9GLE6_9FIRM</name>
<proteinExistence type="predicted"/>
<gene>
    <name evidence="2" type="ORF">H9Q80_15455</name>
</gene>
<evidence type="ECO:0000313" key="2">
    <source>
        <dbReference type="EMBL" id="QNM11628.1"/>
    </source>
</evidence>
<dbReference type="PROSITE" id="PS51257">
    <property type="entry name" value="PROKAR_LIPOPROTEIN"/>
    <property type="match status" value="1"/>
</dbReference>
<dbReference type="KEGG" id="ehn:H9Q80_15455"/>
<reference evidence="2 3" key="1">
    <citation type="submission" date="2020-08" db="EMBL/GenBank/DDBJ databases">
        <authorList>
            <person name="Liu C."/>
            <person name="Sun Q."/>
        </authorList>
    </citation>
    <scope>NUCLEOTIDE SEQUENCE [LARGE SCALE GENOMIC DNA]</scope>
    <source>
        <strain evidence="2 3">NSJ-61</strain>
    </source>
</reference>
<accession>A0A7G9GLE6</accession>
<organism evidence="2 3">
    <name type="scientific">[Eubacterium] hominis</name>
    <dbReference type="NCBI Taxonomy" id="2764325"/>
    <lineage>
        <taxon>Bacteria</taxon>
        <taxon>Bacillati</taxon>
        <taxon>Bacillota</taxon>
        <taxon>Erysipelotrichia</taxon>
        <taxon>Erysipelotrichales</taxon>
        <taxon>Erysipelotrichaceae</taxon>
        <taxon>Amedibacillus</taxon>
    </lineage>
</organism>
<dbReference type="RefSeq" id="WP_117452354.1">
    <property type="nucleotide sequence ID" value="NZ_CP060636.1"/>
</dbReference>
<feature type="signal peptide" evidence="1">
    <location>
        <begin position="1"/>
        <end position="23"/>
    </location>
</feature>
<sequence length="141" mass="15607">MKKVICLTLCALMFAGCSSNSKADIKEGKATYTNDKGEVTTAKVKLKNGDLEEVEIDETAQGKDKSKKALGNDYQMKQASKIGKEWYEQIDFLEKYIEKKGVDSIKLNKEGKAENNDVTSGCTIRIDGFLKAVKEAEKNAK</sequence>
<feature type="chain" id="PRO_5028980212" evidence="1">
    <location>
        <begin position="24"/>
        <end position="141"/>
    </location>
</feature>
<dbReference type="Proteomes" id="UP000515856">
    <property type="component" value="Chromosome"/>
</dbReference>
<dbReference type="AlphaFoldDB" id="A0A7G9GLE6"/>
<evidence type="ECO:0000256" key="1">
    <source>
        <dbReference type="SAM" id="SignalP"/>
    </source>
</evidence>
<keyword evidence="1" id="KW-0732">Signal</keyword>
<keyword evidence="3" id="KW-1185">Reference proteome</keyword>